<accession>A0A840I1Z1</accession>
<gene>
    <name evidence="2" type="ORF">GGQ59_000708</name>
</gene>
<feature type="compositionally biased region" description="Basic and acidic residues" evidence="1">
    <location>
        <begin position="50"/>
        <end position="64"/>
    </location>
</feature>
<reference evidence="2 3" key="1">
    <citation type="submission" date="2020-08" db="EMBL/GenBank/DDBJ databases">
        <title>Genomic Encyclopedia of Type Strains, Phase IV (KMG-IV): sequencing the most valuable type-strain genomes for metagenomic binning, comparative biology and taxonomic classification.</title>
        <authorList>
            <person name="Goeker M."/>
        </authorList>
    </citation>
    <scope>NUCLEOTIDE SEQUENCE [LARGE SCALE GENOMIC DNA]</scope>
    <source>
        <strain evidence="2 3">DSM 102850</strain>
    </source>
</reference>
<proteinExistence type="predicted"/>
<organism evidence="2 3">
    <name type="scientific">Parvularcula dongshanensis</name>
    <dbReference type="NCBI Taxonomy" id="1173995"/>
    <lineage>
        <taxon>Bacteria</taxon>
        <taxon>Pseudomonadati</taxon>
        <taxon>Pseudomonadota</taxon>
        <taxon>Alphaproteobacteria</taxon>
        <taxon>Parvularculales</taxon>
        <taxon>Parvularculaceae</taxon>
        <taxon>Parvularcula</taxon>
    </lineage>
</organism>
<evidence type="ECO:0000313" key="2">
    <source>
        <dbReference type="EMBL" id="MBB4658208.1"/>
    </source>
</evidence>
<feature type="compositionally biased region" description="Basic and acidic residues" evidence="1">
    <location>
        <begin position="13"/>
        <end position="33"/>
    </location>
</feature>
<dbReference type="RefSeq" id="WP_183815859.1">
    <property type="nucleotide sequence ID" value="NZ_JACHOB010000001.1"/>
</dbReference>
<protein>
    <submittedName>
        <fullName evidence="2">Uncharacterized protein</fullName>
    </submittedName>
</protein>
<dbReference type="Proteomes" id="UP000563524">
    <property type="component" value="Unassembled WGS sequence"/>
</dbReference>
<comment type="caution">
    <text evidence="2">The sequence shown here is derived from an EMBL/GenBank/DDBJ whole genome shotgun (WGS) entry which is preliminary data.</text>
</comment>
<keyword evidence="3" id="KW-1185">Reference proteome</keyword>
<evidence type="ECO:0000313" key="3">
    <source>
        <dbReference type="Proteomes" id="UP000563524"/>
    </source>
</evidence>
<dbReference type="AlphaFoldDB" id="A0A840I1Z1"/>
<sequence>MAKNTGEGYRIGAVKDRSQVQKDDGSWAKRDAGDGTFIDNKAAPDPYKGVAKEPDDRSDRRGED</sequence>
<evidence type="ECO:0000256" key="1">
    <source>
        <dbReference type="SAM" id="MobiDB-lite"/>
    </source>
</evidence>
<dbReference type="EMBL" id="JACHOB010000001">
    <property type="protein sequence ID" value="MBB4658208.1"/>
    <property type="molecule type" value="Genomic_DNA"/>
</dbReference>
<name>A0A840I1Z1_9PROT</name>
<feature type="region of interest" description="Disordered" evidence="1">
    <location>
        <begin position="1"/>
        <end position="64"/>
    </location>
</feature>